<dbReference type="PROSITE" id="PS50928">
    <property type="entry name" value="ABC_TM1"/>
    <property type="match status" value="1"/>
</dbReference>
<comment type="similarity">
    <text evidence="7">Belongs to the binding-protein-dependent transport system permease family.</text>
</comment>
<sequence length="347" mass="36047">MGSVVVVADVDSRVVTVDRRHATTSRGIGAMVRRRLMLLVPVCGVVSLGLFAAAAVSPFDPLVGYLGNRYTTTTEADKASMTVALGLDRPWFVAYWQWLQGVVTGDLGQSRSYGQPVSQVLAERIPWTMLLAGVALSAAIAIAFTVGIASGIRAGGRLDRFVAAACVTVQGVPPFVLSLAAIAVFALGLGWLPVAGLSDGGSDPTLGGVLRHLLLPASVLALSQVPWLLLSVRESIVSARGEDFVAGAVARGIPTAQITRRHIVPAASAPFVNVVGVRLPELVVGAVLVEEIFGWPGVAGAVVQSARDLDMPLLAVLTLGTTVAVMLGSLLADVLVVRLDPRVRADG</sequence>
<evidence type="ECO:0000256" key="1">
    <source>
        <dbReference type="ARBA" id="ARBA00004651"/>
    </source>
</evidence>
<feature type="transmembrane region" description="Helical" evidence="7">
    <location>
        <begin position="161"/>
        <end position="189"/>
    </location>
</feature>
<dbReference type="PANTHER" id="PTHR43163">
    <property type="entry name" value="DIPEPTIDE TRANSPORT SYSTEM PERMEASE PROTEIN DPPB-RELATED"/>
    <property type="match status" value="1"/>
</dbReference>
<accession>A0ABU4AUN2</accession>
<protein>
    <submittedName>
        <fullName evidence="9">ABC transporter permease</fullName>
    </submittedName>
</protein>
<feature type="transmembrane region" description="Helical" evidence="7">
    <location>
        <begin position="125"/>
        <end position="149"/>
    </location>
</feature>
<dbReference type="EMBL" id="JAWLKE010000002">
    <property type="protein sequence ID" value="MDV6229918.1"/>
    <property type="molecule type" value="Genomic_DNA"/>
</dbReference>
<evidence type="ECO:0000256" key="3">
    <source>
        <dbReference type="ARBA" id="ARBA00022475"/>
    </source>
</evidence>
<feature type="transmembrane region" description="Helical" evidence="7">
    <location>
        <begin position="36"/>
        <end position="56"/>
    </location>
</feature>
<gene>
    <name evidence="9" type="ORF">R3P95_05100</name>
</gene>
<evidence type="ECO:0000256" key="4">
    <source>
        <dbReference type="ARBA" id="ARBA00022692"/>
    </source>
</evidence>
<name>A0ABU4AUN2_9NOCA</name>
<comment type="subcellular location">
    <subcellularLocation>
        <location evidence="1 7">Cell membrane</location>
        <topology evidence="1 7">Multi-pass membrane protein</topology>
    </subcellularLocation>
</comment>
<evidence type="ECO:0000256" key="7">
    <source>
        <dbReference type="RuleBase" id="RU363032"/>
    </source>
</evidence>
<dbReference type="SUPFAM" id="SSF161098">
    <property type="entry name" value="MetI-like"/>
    <property type="match status" value="1"/>
</dbReference>
<feature type="transmembrane region" description="Helical" evidence="7">
    <location>
        <begin position="209"/>
        <end position="230"/>
    </location>
</feature>
<keyword evidence="5 7" id="KW-1133">Transmembrane helix</keyword>
<evidence type="ECO:0000256" key="5">
    <source>
        <dbReference type="ARBA" id="ARBA00022989"/>
    </source>
</evidence>
<organism evidence="9 10">
    <name type="scientific">Rhodococcus cercidiphylli</name>
    <dbReference type="NCBI Taxonomy" id="489916"/>
    <lineage>
        <taxon>Bacteria</taxon>
        <taxon>Bacillati</taxon>
        <taxon>Actinomycetota</taxon>
        <taxon>Actinomycetes</taxon>
        <taxon>Mycobacteriales</taxon>
        <taxon>Nocardiaceae</taxon>
        <taxon>Rhodococcus</taxon>
    </lineage>
</organism>
<evidence type="ECO:0000313" key="10">
    <source>
        <dbReference type="Proteomes" id="UP001185899"/>
    </source>
</evidence>
<evidence type="ECO:0000259" key="8">
    <source>
        <dbReference type="PROSITE" id="PS50928"/>
    </source>
</evidence>
<keyword evidence="10" id="KW-1185">Reference proteome</keyword>
<feature type="transmembrane region" description="Helical" evidence="7">
    <location>
        <begin position="313"/>
        <end position="332"/>
    </location>
</feature>
<comment type="caution">
    <text evidence="9">The sequence shown here is derived from an EMBL/GenBank/DDBJ whole genome shotgun (WGS) entry which is preliminary data.</text>
</comment>
<dbReference type="InterPro" id="IPR035906">
    <property type="entry name" value="MetI-like_sf"/>
</dbReference>
<dbReference type="InterPro" id="IPR000515">
    <property type="entry name" value="MetI-like"/>
</dbReference>
<dbReference type="RefSeq" id="WP_317547487.1">
    <property type="nucleotide sequence ID" value="NZ_JAWLKE010000002.1"/>
</dbReference>
<keyword evidence="3" id="KW-1003">Cell membrane</keyword>
<keyword evidence="6 7" id="KW-0472">Membrane</keyword>
<dbReference type="Gene3D" id="1.10.3720.10">
    <property type="entry name" value="MetI-like"/>
    <property type="match status" value="1"/>
</dbReference>
<dbReference type="Proteomes" id="UP001185899">
    <property type="component" value="Unassembled WGS sequence"/>
</dbReference>
<proteinExistence type="inferred from homology"/>
<evidence type="ECO:0000256" key="2">
    <source>
        <dbReference type="ARBA" id="ARBA00022448"/>
    </source>
</evidence>
<reference evidence="9 10" key="1">
    <citation type="submission" date="2023-10" db="EMBL/GenBank/DDBJ databases">
        <title>Development of a sustainable strategy for remediation of hydrocarbon-contaminated territories based on the waste exchange concept.</title>
        <authorList>
            <person name="Krivoruchko A."/>
        </authorList>
    </citation>
    <scope>NUCLEOTIDE SEQUENCE [LARGE SCALE GENOMIC DNA]</scope>
    <source>
        <strain evidence="9 10">IEGM 1322</strain>
    </source>
</reference>
<dbReference type="CDD" id="cd06261">
    <property type="entry name" value="TM_PBP2"/>
    <property type="match status" value="1"/>
</dbReference>
<keyword evidence="4 7" id="KW-0812">Transmembrane</keyword>
<dbReference type="PANTHER" id="PTHR43163:SF9">
    <property type="entry name" value="ABC TRANSPORTER PERMEASE PROTEIN"/>
    <property type="match status" value="1"/>
</dbReference>
<feature type="domain" description="ABC transmembrane type-1" evidence="8">
    <location>
        <begin position="125"/>
        <end position="332"/>
    </location>
</feature>
<keyword evidence="2 7" id="KW-0813">Transport</keyword>
<evidence type="ECO:0000313" key="9">
    <source>
        <dbReference type="EMBL" id="MDV6229918.1"/>
    </source>
</evidence>
<dbReference type="Pfam" id="PF00528">
    <property type="entry name" value="BPD_transp_1"/>
    <property type="match status" value="1"/>
</dbReference>
<evidence type="ECO:0000256" key="6">
    <source>
        <dbReference type="ARBA" id="ARBA00023136"/>
    </source>
</evidence>